<dbReference type="Proteomes" id="UP000323161">
    <property type="component" value="Unassembled WGS sequence"/>
</dbReference>
<reference evidence="1 2" key="1">
    <citation type="submission" date="2019-08" db="EMBL/GenBank/DDBJ databases">
        <title>Marinobacter ZYF650 sp. nov., a marine bacterium isolated from seawater of the Mariana trench.</title>
        <authorList>
            <person name="Ahmad W."/>
        </authorList>
    </citation>
    <scope>NUCLEOTIDE SEQUENCE [LARGE SCALE GENOMIC DNA]</scope>
    <source>
        <strain evidence="1 2">ZYF650</strain>
    </source>
</reference>
<evidence type="ECO:0000313" key="2">
    <source>
        <dbReference type="Proteomes" id="UP000323161"/>
    </source>
</evidence>
<dbReference type="EMBL" id="VTUU01000014">
    <property type="protein sequence ID" value="KAA1170869.1"/>
    <property type="molecule type" value="Genomic_DNA"/>
</dbReference>
<protein>
    <submittedName>
        <fullName evidence="1">Uncharacterized protein</fullName>
    </submittedName>
</protein>
<name>A0A5B0VA40_9GAMM</name>
<organism evidence="1 2">
    <name type="scientific">Marinobacter salinexigens</name>
    <dbReference type="NCBI Taxonomy" id="2919747"/>
    <lineage>
        <taxon>Bacteria</taxon>
        <taxon>Pseudomonadati</taxon>
        <taxon>Pseudomonadota</taxon>
        <taxon>Gammaproteobacteria</taxon>
        <taxon>Pseudomonadales</taxon>
        <taxon>Marinobacteraceae</taxon>
        <taxon>Marinobacter</taxon>
    </lineage>
</organism>
<evidence type="ECO:0000313" key="1">
    <source>
        <dbReference type="EMBL" id="KAA1170869.1"/>
    </source>
</evidence>
<dbReference type="RefSeq" id="WP_149601703.1">
    <property type="nucleotide sequence ID" value="NZ_VTUU01000014.1"/>
</dbReference>
<proteinExistence type="predicted"/>
<comment type="caution">
    <text evidence="1">The sequence shown here is derived from an EMBL/GenBank/DDBJ whole genome shotgun (WGS) entry which is preliminary data.</text>
</comment>
<keyword evidence="2" id="KW-1185">Reference proteome</keyword>
<gene>
    <name evidence="1" type="ORF">FWJ25_18275</name>
</gene>
<accession>A0A5B0VA40</accession>
<dbReference type="AlphaFoldDB" id="A0A5B0VA40"/>
<sequence>MKPASQPEAFEHWLSQLKSLAQEDGCEWLISSDAGYHRAAFKKGLTPSEELERLQRLGSWGGCGCGS</sequence>